<dbReference type="Proteomes" id="UP000033874">
    <property type="component" value="Unassembled WGS sequence"/>
</dbReference>
<dbReference type="PANTHER" id="PTHR16320:SF23">
    <property type="entry name" value="SPHINGOMYELINASE C 1"/>
    <property type="match status" value="1"/>
</dbReference>
<gene>
    <name evidence="2" type="ORF">YP76_11815</name>
</gene>
<dbReference type="GO" id="GO:0004767">
    <property type="term" value="F:sphingomyelin phosphodiesterase activity"/>
    <property type="evidence" value="ECO:0007669"/>
    <property type="project" value="InterPro"/>
</dbReference>
<dbReference type="SUPFAM" id="SSF56219">
    <property type="entry name" value="DNase I-like"/>
    <property type="match status" value="1"/>
</dbReference>
<dbReference type="InterPro" id="IPR038772">
    <property type="entry name" value="Sph/SMPD2-like"/>
</dbReference>
<dbReference type="PANTHER" id="PTHR16320">
    <property type="entry name" value="SPHINGOMYELINASE FAMILY MEMBER"/>
    <property type="match status" value="1"/>
</dbReference>
<comment type="caution">
    <text evidence="2">The sequence shown here is derived from an EMBL/GenBank/DDBJ whole genome shotgun (WGS) entry which is preliminary data.</text>
</comment>
<dbReference type="EMBL" id="LBIC01000005">
    <property type="protein sequence ID" value="KKW91798.1"/>
    <property type="molecule type" value="Genomic_DNA"/>
</dbReference>
<accession>A0A0M3APE2</accession>
<protein>
    <recommendedName>
        <fullName evidence="1">Endonuclease/exonuclease/phosphatase domain-containing protein</fullName>
    </recommendedName>
</protein>
<evidence type="ECO:0000259" key="1">
    <source>
        <dbReference type="Pfam" id="PF03372"/>
    </source>
</evidence>
<keyword evidence="3" id="KW-1185">Reference proteome</keyword>
<dbReference type="Pfam" id="PF03372">
    <property type="entry name" value="Exo_endo_phos"/>
    <property type="match status" value="1"/>
</dbReference>
<dbReference type="STRING" id="56193.YP76_11815"/>
<sequence>MIATIALVATAPSTDSHSLSPPAVPVPFSGQLSVLTYNIHGLPWPMAWGRPADFARIAATLRTLRVQGRNPHVVVLQEAFTSEAQAIGQAAGYPYVVYGADDDAGSDLTPGPADLRFAARESWLHGEGIGKYAGSGLQILSDYPIVDVRRMVFPTFACAGFDCLANKGALLARIRLPGQADPVDIVTTHLNSRRASRVADERSNHAFAEELADLGQFIRHNHDPRNPLVVAGDFNAGQTPARRAALIDHATRDWTPGVMVDNAYDAARNIGIALSTDALLSRQRARDWEFFAPGATTNMTLRGIEVPFGHDATGAMLSDHVGYTAIFDMGRRT</sequence>
<dbReference type="PATRIC" id="fig|56193.3.peg.2456"/>
<proteinExistence type="predicted"/>
<reference evidence="2 3" key="1">
    <citation type="submission" date="2015-04" db="EMBL/GenBank/DDBJ databases">
        <title>Genome sequence of aromatic hydrocarbons-degrading Sphingobium chungbukense DJ77.</title>
        <authorList>
            <person name="Kim Y.-C."/>
            <person name="Chae J.-C."/>
        </authorList>
    </citation>
    <scope>NUCLEOTIDE SEQUENCE [LARGE SCALE GENOMIC DNA]</scope>
    <source>
        <strain evidence="2 3">DJ77</strain>
    </source>
</reference>
<evidence type="ECO:0000313" key="2">
    <source>
        <dbReference type="EMBL" id="KKW91798.1"/>
    </source>
</evidence>
<dbReference type="AlphaFoldDB" id="A0A0M3APE2"/>
<dbReference type="InterPro" id="IPR005135">
    <property type="entry name" value="Endo/exonuclease/phosphatase"/>
</dbReference>
<organism evidence="2 3">
    <name type="scientific">Sphingobium chungbukense</name>
    <dbReference type="NCBI Taxonomy" id="56193"/>
    <lineage>
        <taxon>Bacteria</taxon>
        <taxon>Pseudomonadati</taxon>
        <taxon>Pseudomonadota</taxon>
        <taxon>Alphaproteobacteria</taxon>
        <taxon>Sphingomonadales</taxon>
        <taxon>Sphingomonadaceae</taxon>
        <taxon>Sphingobium</taxon>
    </lineage>
</organism>
<dbReference type="InterPro" id="IPR036691">
    <property type="entry name" value="Endo/exonu/phosph_ase_sf"/>
</dbReference>
<name>A0A0M3APE2_9SPHN</name>
<dbReference type="Gene3D" id="3.60.10.10">
    <property type="entry name" value="Endonuclease/exonuclease/phosphatase"/>
    <property type="match status" value="1"/>
</dbReference>
<evidence type="ECO:0000313" key="3">
    <source>
        <dbReference type="Proteomes" id="UP000033874"/>
    </source>
</evidence>
<feature type="domain" description="Endonuclease/exonuclease/phosphatase" evidence="1">
    <location>
        <begin position="35"/>
        <end position="244"/>
    </location>
</feature>